<evidence type="ECO:0000256" key="4">
    <source>
        <dbReference type="ARBA" id="ARBA00022695"/>
    </source>
</evidence>
<keyword evidence="2" id="KW-0639">Primosome</keyword>
<evidence type="ECO:0000256" key="2">
    <source>
        <dbReference type="ARBA" id="ARBA00022515"/>
    </source>
</evidence>
<keyword evidence="5" id="KW-0235">DNA replication</keyword>
<dbReference type="GO" id="GO:0003899">
    <property type="term" value="F:DNA-directed RNA polymerase activity"/>
    <property type="evidence" value="ECO:0007669"/>
    <property type="project" value="InterPro"/>
</dbReference>
<name>A0A6J5KUM1_9CAUD</name>
<keyword evidence="8" id="KW-0862">Zinc</keyword>
<dbReference type="GO" id="GO:0000428">
    <property type="term" value="C:DNA-directed RNA polymerase complex"/>
    <property type="evidence" value="ECO:0007669"/>
    <property type="project" value="UniProtKB-KW"/>
</dbReference>
<evidence type="ECO:0000256" key="5">
    <source>
        <dbReference type="ARBA" id="ARBA00022705"/>
    </source>
</evidence>
<keyword evidence="3" id="KW-0808">Transferase</keyword>
<dbReference type="InterPro" id="IPR002694">
    <property type="entry name" value="Znf_CHC2"/>
</dbReference>
<dbReference type="Gene3D" id="3.40.1360.10">
    <property type="match status" value="1"/>
</dbReference>
<sequence>MVIDVEAVLTALGIPVEIKGYEALGLCPMHEQRTGKEDRSPSWWINMESGMHTCFSCHYKGNALQLICDIKEFYIESWGTDRLYDYKAAEEWLKTVSEIDPERMLEIIRSLPAYIEAMPKPVEMSEARLAIFVPPTDEALKSRNITAEAAAKFGVMWDLNKKNWVLPIREPHFNKLMGWQEKGTVDRTFMNRPPGLQKSKTLFGIENQQEDYVIIVESPLDCVRVATAGYTSVVAICGSSVSDEQIKLIRYSDKVICAFDNPNLDKAGKKASDEMRIYARKYGLNLFFFNYGDSNKKDPGDMTNEEISRGIITAKSSILGELAYVYGDTKTVSS</sequence>
<dbReference type="PANTHER" id="PTHR30313:SF2">
    <property type="entry name" value="DNA PRIMASE"/>
    <property type="match status" value="1"/>
</dbReference>
<proteinExistence type="predicted"/>
<reference evidence="11" key="1">
    <citation type="submission" date="2020-04" db="EMBL/GenBank/DDBJ databases">
        <authorList>
            <person name="Chiriac C."/>
            <person name="Salcher M."/>
            <person name="Ghai R."/>
            <person name="Kavagutti S V."/>
        </authorList>
    </citation>
    <scope>NUCLEOTIDE SEQUENCE</scope>
</reference>
<dbReference type="Pfam" id="PF13155">
    <property type="entry name" value="Toprim_2"/>
    <property type="match status" value="1"/>
</dbReference>
<dbReference type="EMBL" id="LR796175">
    <property type="protein sequence ID" value="CAB4123910.1"/>
    <property type="molecule type" value="Genomic_DNA"/>
</dbReference>
<dbReference type="GO" id="GO:0006269">
    <property type="term" value="P:DNA replication, synthesis of primer"/>
    <property type="evidence" value="ECO:0007669"/>
    <property type="project" value="UniProtKB-KW"/>
</dbReference>
<dbReference type="GO" id="GO:0003677">
    <property type="term" value="F:DNA binding"/>
    <property type="evidence" value="ECO:0007669"/>
    <property type="project" value="InterPro"/>
</dbReference>
<evidence type="ECO:0000313" key="11">
    <source>
        <dbReference type="EMBL" id="CAB4123910.1"/>
    </source>
</evidence>
<dbReference type="PANTHER" id="PTHR30313">
    <property type="entry name" value="DNA PRIMASE"/>
    <property type="match status" value="1"/>
</dbReference>
<dbReference type="InterPro" id="IPR006171">
    <property type="entry name" value="TOPRIM_dom"/>
</dbReference>
<evidence type="ECO:0000256" key="6">
    <source>
        <dbReference type="ARBA" id="ARBA00022723"/>
    </source>
</evidence>
<dbReference type="Pfam" id="PF01807">
    <property type="entry name" value="Zn_ribbon_DnaG"/>
    <property type="match status" value="1"/>
</dbReference>
<protein>
    <submittedName>
        <fullName evidence="11">Bacterial DnaG primase, TOPRIM domain</fullName>
    </submittedName>
</protein>
<evidence type="ECO:0000256" key="1">
    <source>
        <dbReference type="ARBA" id="ARBA00022478"/>
    </source>
</evidence>
<dbReference type="SUPFAM" id="SSF57783">
    <property type="entry name" value="Zinc beta-ribbon"/>
    <property type="match status" value="1"/>
</dbReference>
<dbReference type="GO" id="GO:0008270">
    <property type="term" value="F:zinc ion binding"/>
    <property type="evidence" value="ECO:0007669"/>
    <property type="project" value="UniProtKB-KW"/>
</dbReference>
<evidence type="ECO:0000259" key="10">
    <source>
        <dbReference type="SMART" id="SM00493"/>
    </source>
</evidence>
<keyword evidence="9" id="KW-0804">Transcription</keyword>
<dbReference type="InterPro" id="IPR050219">
    <property type="entry name" value="DnaG_primase"/>
</dbReference>
<keyword evidence="7" id="KW-0863">Zinc-finger</keyword>
<evidence type="ECO:0000256" key="8">
    <source>
        <dbReference type="ARBA" id="ARBA00022833"/>
    </source>
</evidence>
<keyword evidence="4" id="KW-0548">Nucleotidyltransferase</keyword>
<organism evidence="11">
    <name type="scientific">uncultured Caudovirales phage</name>
    <dbReference type="NCBI Taxonomy" id="2100421"/>
    <lineage>
        <taxon>Viruses</taxon>
        <taxon>Duplodnaviria</taxon>
        <taxon>Heunggongvirae</taxon>
        <taxon>Uroviricota</taxon>
        <taxon>Caudoviricetes</taxon>
        <taxon>Peduoviridae</taxon>
        <taxon>Maltschvirus</taxon>
        <taxon>Maltschvirus maltsch</taxon>
    </lineage>
</organism>
<dbReference type="SMART" id="SM00493">
    <property type="entry name" value="TOPRIM"/>
    <property type="match status" value="1"/>
</dbReference>
<dbReference type="SUPFAM" id="SSF56731">
    <property type="entry name" value="DNA primase core"/>
    <property type="match status" value="1"/>
</dbReference>
<dbReference type="InterPro" id="IPR036977">
    <property type="entry name" value="DNA_primase_Znf_CHC2"/>
</dbReference>
<keyword evidence="1" id="KW-0240">DNA-directed RNA polymerase</keyword>
<dbReference type="InterPro" id="IPR034151">
    <property type="entry name" value="TOPRIM_DnaG_bac"/>
</dbReference>
<dbReference type="CDD" id="cd03364">
    <property type="entry name" value="TOPRIM_DnaG_primases"/>
    <property type="match status" value="1"/>
</dbReference>
<keyword evidence="6" id="KW-0479">Metal-binding</keyword>
<accession>A0A6J5KUM1</accession>
<evidence type="ECO:0000256" key="3">
    <source>
        <dbReference type="ARBA" id="ARBA00022679"/>
    </source>
</evidence>
<evidence type="ECO:0000256" key="9">
    <source>
        <dbReference type="ARBA" id="ARBA00023163"/>
    </source>
</evidence>
<gene>
    <name evidence="11" type="ORF">UFOVP45_57</name>
</gene>
<feature type="domain" description="Toprim" evidence="10">
    <location>
        <begin position="211"/>
        <end position="284"/>
    </location>
</feature>
<dbReference type="Gene3D" id="3.90.580.10">
    <property type="entry name" value="Zinc finger, CHC2-type domain"/>
    <property type="match status" value="1"/>
</dbReference>
<evidence type="ECO:0000256" key="7">
    <source>
        <dbReference type="ARBA" id="ARBA00022771"/>
    </source>
</evidence>